<sequence length="72" mass="8225">MTEKSVLEHDNRPPYIRERQIEARFGISRGTQYRLRLRGILPSGIRISPRTVIYSEPEIIDAFANLAAEAKG</sequence>
<keyword evidence="2" id="KW-1185">Reference proteome</keyword>
<name>A0AAJ1U427_9RHOB</name>
<protein>
    <recommendedName>
        <fullName evidence="3">AlpA family phage regulatory protein</fullName>
    </recommendedName>
</protein>
<dbReference type="EMBL" id="JANFFA010000001">
    <property type="protein sequence ID" value="MDQ2093280.1"/>
    <property type="molecule type" value="Genomic_DNA"/>
</dbReference>
<accession>A0AAJ1U427</accession>
<dbReference type="Pfam" id="PF05930">
    <property type="entry name" value="Phage_AlpA"/>
    <property type="match status" value="1"/>
</dbReference>
<proteinExistence type="predicted"/>
<comment type="caution">
    <text evidence="1">The sequence shown here is derived from an EMBL/GenBank/DDBJ whole genome shotgun (WGS) entry which is preliminary data.</text>
</comment>
<evidence type="ECO:0000313" key="1">
    <source>
        <dbReference type="EMBL" id="MDQ2093280.1"/>
    </source>
</evidence>
<dbReference type="Proteomes" id="UP001227162">
    <property type="component" value="Unassembled WGS sequence"/>
</dbReference>
<dbReference type="RefSeq" id="WP_317624875.1">
    <property type="nucleotide sequence ID" value="NZ_JANFFA010000001.1"/>
</dbReference>
<evidence type="ECO:0008006" key="3">
    <source>
        <dbReference type="Google" id="ProtNLM"/>
    </source>
</evidence>
<evidence type="ECO:0000313" key="2">
    <source>
        <dbReference type="Proteomes" id="UP001227162"/>
    </source>
</evidence>
<dbReference type="InterPro" id="IPR010260">
    <property type="entry name" value="AlpA"/>
</dbReference>
<reference evidence="1" key="1">
    <citation type="submission" date="2022-07" db="EMBL/GenBank/DDBJ databases">
        <authorList>
            <person name="Otstavnykh N."/>
            <person name="Isaeva M."/>
            <person name="Bystritskaya E."/>
        </authorList>
    </citation>
    <scope>NUCLEOTIDE SEQUENCE</scope>
    <source>
        <strain evidence="1">10Alg 79</strain>
    </source>
</reference>
<dbReference type="AlphaFoldDB" id="A0AAJ1U427"/>
<organism evidence="1 2">
    <name type="scientific">Rhodalgimonas zhirmunskyi</name>
    <dbReference type="NCBI Taxonomy" id="2964767"/>
    <lineage>
        <taxon>Bacteria</taxon>
        <taxon>Pseudomonadati</taxon>
        <taxon>Pseudomonadota</taxon>
        <taxon>Alphaproteobacteria</taxon>
        <taxon>Rhodobacterales</taxon>
        <taxon>Roseobacteraceae</taxon>
        <taxon>Rhodalgimonas</taxon>
    </lineage>
</organism>
<gene>
    <name evidence="1" type="ORF">NOI20_04085</name>
</gene>
<reference evidence="1" key="2">
    <citation type="submission" date="2023-04" db="EMBL/GenBank/DDBJ databases">
        <title>'Rhodoalgimonas zhirmunskyi' gen. nov., isolated from a red alga.</title>
        <authorList>
            <person name="Nedashkovskaya O.I."/>
            <person name="Otstavnykh N.Y."/>
            <person name="Bystritskaya E.P."/>
            <person name="Balabanova L.A."/>
            <person name="Isaeva M.P."/>
        </authorList>
    </citation>
    <scope>NUCLEOTIDE SEQUENCE</scope>
    <source>
        <strain evidence="1">10Alg 79</strain>
    </source>
</reference>